<protein>
    <submittedName>
        <fullName evidence="1">Uncharacterized protein</fullName>
    </submittedName>
</protein>
<dbReference type="EMBL" id="BROD01000001">
    <property type="protein sequence ID" value="GKX64857.1"/>
    <property type="molecule type" value="Genomic_DNA"/>
</dbReference>
<gene>
    <name evidence="1" type="ORF">rsdtw13_01150</name>
</gene>
<reference evidence="1" key="1">
    <citation type="journal article" date="2025" name="Int. J. Syst. Evol. Microbiol.">
        <title>Inconstantimicrobium mannanitabidum sp. nov., a novel member of the family Clostridiaceae isolated from anoxic soil under the treatment of reductive soil disinfestation.</title>
        <authorList>
            <person name="Ueki A."/>
            <person name="Tonouchi A."/>
            <person name="Honma S."/>
            <person name="Kaku N."/>
            <person name="Ueki K."/>
        </authorList>
    </citation>
    <scope>NUCLEOTIDE SEQUENCE</scope>
    <source>
        <strain evidence="1">TW13</strain>
    </source>
</reference>
<sequence>MVVNSHMQMQKLIMKNFINSKSELFYFDFEKALVRKGHPKSLYTQLVYYSDCVEELLSSEVESKLGVLLKYLKKTLFEKDCNLPKDYVIIAFI</sequence>
<name>A0ACB5R6K4_9CLOT</name>
<proteinExistence type="predicted"/>
<evidence type="ECO:0000313" key="1">
    <source>
        <dbReference type="EMBL" id="GKX64857.1"/>
    </source>
</evidence>
<accession>A0ACB5R6K4</accession>
<dbReference type="Proteomes" id="UP001058074">
    <property type="component" value="Unassembled WGS sequence"/>
</dbReference>
<comment type="caution">
    <text evidence="1">The sequence shown here is derived from an EMBL/GenBank/DDBJ whole genome shotgun (WGS) entry which is preliminary data.</text>
</comment>
<organism evidence="1 2">
    <name type="scientific">Inconstantimicrobium mannanitabidum</name>
    <dbReference type="NCBI Taxonomy" id="1604901"/>
    <lineage>
        <taxon>Bacteria</taxon>
        <taxon>Bacillati</taxon>
        <taxon>Bacillota</taxon>
        <taxon>Clostridia</taxon>
        <taxon>Eubacteriales</taxon>
        <taxon>Clostridiaceae</taxon>
        <taxon>Inconstantimicrobium</taxon>
    </lineage>
</organism>
<evidence type="ECO:0000313" key="2">
    <source>
        <dbReference type="Proteomes" id="UP001058074"/>
    </source>
</evidence>
<keyword evidence="2" id="KW-1185">Reference proteome</keyword>